<dbReference type="EMBL" id="CP000708">
    <property type="protein sequence ID" value="ABQ60189.1"/>
    <property type="molecule type" value="Genomic_DNA"/>
</dbReference>
<proteinExistence type="predicted"/>
<dbReference type="HOGENOM" id="CLU_109255_0_0_5"/>
<dbReference type="Pfam" id="PF10722">
    <property type="entry name" value="YbjN"/>
    <property type="match status" value="1"/>
</dbReference>
<protein>
    <submittedName>
        <fullName evidence="2">Uncharacterized protein</fullName>
    </submittedName>
</protein>
<reference evidence="3" key="1">
    <citation type="journal article" date="2009" name="PLoS ONE">
        <title>Genome degradation in Brucella ovis corresponds with narrowing of its host range and tissue tropism.</title>
        <authorList>
            <person name="Tsolis R.M."/>
            <person name="Seshadri R."/>
            <person name="Santos R.L."/>
            <person name="Sangari F.J."/>
            <person name="Lobo J.M."/>
            <person name="de Jong M.F."/>
            <person name="Ren Q."/>
            <person name="Myers G."/>
            <person name="Brinkac L.M."/>
            <person name="Nelson W.C."/>
            <person name="Deboy R.T."/>
            <person name="Angiuoli S."/>
            <person name="Khouri H."/>
            <person name="Dimitrov G."/>
            <person name="Robinson J.R."/>
            <person name="Mulligan S."/>
            <person name="Walker R.L."/>
            <person name="Elzer P.E."/>
            <person name="Hassan K.A."/>
            <person name="Paulsen I.T."/>
        </authorList>
    </citation>
    <scope>NUCLEOTIDE SEQUENCE [LARGE SCALE GENOMIC DNA]</scope>
    <source>
        <strain evidence="3">ATCC 25840 / 63/290 / NCTC 10512</strain>
    </source>
</reference>
<evidence type="ECO:0000256" key="1">
    <source>
        <dbReference type="SAM" id="SignalP"/>
    </source>
</evidence>
<dbReference type="InterPro" id="IPR019660">
    <property type="entry name" value="Put_sensory_transdc_reg_YbjN"/>
</dbReference>
<accession>A0A0H3AN10</accession>
<feature type="signal peptide" evidence="1">
    <location>
        <begin position="1"/>
        <end position="21"/>
    </location>
</feature>
<keyword evidence="3" id="KW-1185">Reference proteome</keyword>
<evidence type="ECO:0000313" key="2">
    <source>
        <dbReference type="EMBL" id="ABQ60189.1"/>
    </source>
</evidence>
<evidence type="ECO:0000313" key="3">
    <source>
        <dbReference type="Proteomes" id="UP000006383"/>
    </source>
</evidence>
<dbReference type="CDD" id="cd17033">
    <property type="entry name" value="DR1245-like"/>
    <property type="match status" value="1"/>
</dbReference>
<feature type="chain" id="PRO_5002604528" evidence="1">
    <location>
        <begin position="22"/>
        <end position="243"/>
    </location>
</feature>
<dbReference type="AlphaFoldDB" id="A0A0H3AN10"/>
<name>A0A0H3AN10_BRUO2</name>
<keyword evidence="1" id="KW-0732">Signal</keyword>
<organism evidence="2 3">
    <name type="scientific">Brucella ovis (strain ATCC 25840 / 63/290 / NCTC 10512)</name>
    <dbReference type="NCBI Taxonomy" id="444178"/>
    <lineage>
        <taxon>Bacteria</taxon>
        <taxon>Pseudomonadati</taxon>
        <taxon>Pseudomonadota</taxon>
        <taxon>Alphaproteobacteria</taxon>
        <taxon>Hyphomicrobiales</taxon>
        <taxon>Brucellaceae</taxon>
        <taxon>Brucella/Ochrobactrum group</taxon>
        <taxon>Brucella</taxon>
    </lineage>
</organism>
<gene>
    <name evidence="2" type="ordered locus">BOV_1475</name>
</gene>
<sequence length="243" mass="27084">MSVAFHVFRLLSSISCVCACAIEVTTCCQACQFLNRSIRACFYCACFCAVTARASNDLRAGNLETSGGRCFAEQETDMSLLELEFAREAHPVDVIEQVAHSNDWTFERTGDDEIAISVAGNWTDYHISFSWMEDFEALHLACAFDIKVAEPRVNEVMRLLSLINEKLLMGHFDLWQQEGAIMYRQSLLLAGGVEPTSRQVEVLLSAALEACEAYFQAFQFVVWSGVSAREALESVVFETVGRA</sequence>
<dbReference type="Proteomes" id="UP000006383">
    <property type="component" value="Chromosome I"/>
</dbReference>
<dbReference type="KEGG" id="bov:BOV_1475"/>